<evidence type="ECO:0000313" key="4">
    <source>
        <dbReference type="Proteomes" id="UP000237105"/>
    </source>
</evidence>
<dbReference type="Pfam" id="PF00657">
    <property type="entry name" value="Lipase_GDSL"/>
    <property type="match status" value="1"/>
</dbReference>
<feature type="signal peptide" evidence="2">
    <location>
        <begin position="1"/>
        <end position="18"/>
    </location>
</feature>
<dbReference type="Gene3D" id="3.40.50.1110">
    <property type="entry name" value="SGNH hydrolase"/>
    <property type="match status" value="1"/>
</dbReference>
<dbReference type="InterPro" id="IPR050592">
    <property type="entry name" value="GDSL_lipolytic_enzyme"/>
</dbReference>
<dbReference type="GO" id="GO:0006629">
    <property type="term" value="P:lipid metabolic process"/>
    <property type="evidence" value="ECO:0007669"/>
    <property type="project" value="InterPro"/>
</dbReference>
<dbReference type="InterPro" id="IPR036514">
    <property type="entry name" value="SGNH_hydro_sf"/>
</dbReference>
<proteinExistence type="inferred from homology"/>
<organism evidence="3 4">
    <name type="scientific">Parasponia andersonii</name>
    <name type="common">Sponia andersonii</name>
    <dbReference type="NCBI Taxonomy" id="3476"/>
    <lineage>
        <taxon>Eukaryota</taxon>
        <taxon>Viridiplantae</taxon>
        <taxon>Streptophyta</taxon>
        <taxon>Embryophyta</taxon>
        <taxon>Tracheophyta</taxon>
        <taxon>Spermatophyta</taxon>
        <taxon>Magnoliopsida</taxon>
        <taxon>eudicotyledons</taxon>
        <taxon>Gunneridae</taxon>
        <taxon>Pentapetalae</taxon>
        <taxon>rosids</taxon>
        <taxon>fabids</taxon>
        <taxon>Rosales</taxon>
        <taxon>Cannabaceae</taxon>
        <taxon>Parasponia</taxon>
    </lineage>
</organism>
<dbReference type="GO" id="GO:0016298">
    <property type="term" value="F:lipase activity"/>
    <property type="evidence" value="ECO:0007669"/>
    <property type="project" value="InterPro"/>
</dbReference>
<dbReference type="EMBL" id="JXTB01000207">
    <property type="protein sequence ID" value="PON53406.1"/>
    <property type="molecule type" value="Genomic_DNA"/>
</dbReference>
<protein>
    <submittedName>
        <fullName evidence="3">Lipase, GDSL, active site</fullName>
    </submittedName>
</protein>
<dbReference type="Proteomes" id="UP000237105">
    <property type="component" value="Unassembled WGS sequence"/>
</dbReference>
<feature type="chain" id="PRO_5015157406" evidence="2">
    <location>
        <begin position="19"/>
        <end position="153"/>
    </location>
</feature>
<gene>
    <name evidence="3" type="ORF">PanWU01x14_202880</name>
</gene>
<comment type="similarity">
    <text evidence="1">Belongs to the 'GDSL' lipolytic enzyme family.</text>
</comment>
<dbReference type="InterPro" id="IPR008265">
    <property type="entry name" value="Lipase_GDSL_AS"/>
</dbReference>
<reference evidence="4" key="1">
    <citation type="submission" date="2016-06" db="EMBL/GenBank/DDBJ databases">
        <title>Parallel loss of symbiosis genes in relatives of nitrogen-fixing non-legume Parasponia.</title>
        <authorList>
            <person name="Van Velzen R."/>
            <person name="Holmer R."/>
            <person name="Bu F."/>
            <person name="Rutten L."/>
            <person name="Van Zeijl A."/>
            <person name="Liu W."/>
            <person name="Santuari L."/>
            <person name="Cao Q."/>
            <person name="Sharma T."/>
            <person name="Shen D."/>
            <person name="Roswanjaya Y."/>
            <person name="Wardhani T."/>
            <person name="Kalhor M.S."/>
            <person name="Jansen J."/>
            <person name="Van den Hoogen J."/>
            <person name="Gungor B."/>
            <person name="Hartog M."/>
            <person name="Hontelez J."/>
            <person name="Verver J."/>
            <person name="Yang W.-C."/>
            <person name="Schijlen E."/>
            <person name="Repin R."/>
            <person name="Schilthuizen M."/>
            <person name="Schranz E."/>
            <person name="Heidstra R."/>
            <person name="Miyata K."/>
            <person name="Fedorova E."/>
            <person name="Kohlen W."/>
            <person name="Bisseling T."/>
            <person name="Smit S."/>
            <person name="Geurts R."/>
        </authorList>
    </citation>
    <scope>NUCLEOTIDE SEQUENCE [LARGE SCALE GENOMIC DNA]</scope>
    <source>
        <strain evidence="4">cv. WU1-14</strain>
    </source>
</reference>
<sequence length="153" mass="16606">MAVFLIFSLFTFPMASTGQLVPALFIFGDSIVDTGNNNKLPSLIKANFLPYGRDFVNHQPTGRFSNGKLAIDIIADLSLGFNSLPPAYLTDQEHGKNLLTGANFASAGSGYYNLTADLNVSVIMAESESTHTFLLLNDVVIIYVYTTGIFITK</sequence>
<dbReference type="InterPro" id="IPR001087">
    <property type="entry name" value="GDSL"/>
</dbReference>
<dbReference type="PANTHER" id="PTHR45642:SF67">
    <property type="entry name" value="GDSL-LIKE LIPASE_ACYLHYDROLASE FAMILY PROTEIN, EXPRESSED"/>
    <property type="match status" value="1"/>
</dbReference>
<comment type="caution">
    <text evidence="3">The sequence shown here is derived from an EMBL/GenBank/DDBJ whole genome shotgun (WGS) entry which is preliminary data.</text>
</comment>
<dbReference type="AlphaFoldDB" id="A0A2P5BX91"/>
<dbReference type="OrthoDB" id="1600564at2759"/>
<dbReference type="STRING" id="3476.A0A2P5BX91"/>
<dbReference type="PROSITE" id="PS01098">
    <property type="entry name" value="LIPASE_GDSL_SER"/>
    <property type="match status" value="1"/>
</dbReference>
<keyword evidence="4" id="KW-1185">Reference proteome</keyword>
<evidence type="ECO:0000256" key="1">
    <source>
        <dbReference type="ARBA" id="ARBA00008668"/>
    </source>
</evidence>
<keyword evidence="2" id="KW-0732">Signal</keyword>
<name>A0A2P5BX91_PARAD</name>
<evidence type="ECO:0000256" key="2">
    <source>
        <dbReference type="SAM" id="SignalP"/>
    </source>
</evidence>
<accession>A0A2P5BX91</accession>
<dbReference type="PANTHER" id="PTHR45642">
    <property type="entry name" value="GDSL ESTERASE/LIPASE EXL3"/>
    <property type="match status" value="1"/>
</dbReference>
<evidence type="ECO:0000313" key="3">
    <source>
        <dbReference type="EMBL" id="PON53406.1"/>
    </source>
</evidence>